<dbReference type="eggNOG" id="KOG3440">
    <property type="taxonomic scope" value="Eukaryota"/>
</dbReference>
<evidence type="ECO:0000313" key="11">
    <source>
        <dbReference type="Ensembl" id="ENSMLUP00000022513.1"/>
    </source>
</evidence>
<name>G1QFN0_MYOLU</name>
<dbReference type="Pfam" id="PF02271">
    <property type="entry name" value="UCR_14kD"/>
    <property type="match status" value="1"/>
</dbReference>
<comment type="function">
    <text evidence="10">Component of the ubiquinol-cytochrome c oxidoreductase, a multisubunit transmembrane complex that is part of the mitochondrial electron transport chain which drives oxidative phosphorylation.</text>
</comment>
<dbReference type="PANTHER" id="PTHR12022:SF12">
    <property type="entry name" value="CYTOCHROME B-C1 COMPLEX SUBUNIT 7"/>
    <property type="match status" value="1"/>
</dbReference>
<evidence type="ECO:0000256" key="1">
    <source>
        <dbReference type="ARBA" id="ARBA00004443"/>
    </source>
</evidence>
<dbReference type="Proteomes" id="UP000001074">
    <property type="component" value="Unassembled WGS sequence"/>
</dbReference>
<evidence type="ECO:0000313" key="12">
    <source>
        <dbReference type="Proteomes" id="UP000001074"/>
    </source>
</evidence>
<evidence type="ECO:0000256" key="5">
    <source>
        <dbReference type="ARBA" id="ARBA00022660"/>
    </source>
</evidence>
<evidence type="ECO:0000256" key="8">
    <source>
        <dbReference type="ARBA" id="ARBA00023128"/>
    </source>
</evidence>
<dbReference type="InterPro" id="IPR003197">
    <property type="entry name" value="QCR7"/>
</dbReference>
<reference evidence="11" key="3">
    <citation type="submission" date="2025-09" db="UniProtKB">
        <authorList>
            <consortium name="Ensembl"/>
        </authorList>
    </citation>
    <scope>IDENTIFICATION</scope>
</reference>
<dbReference type="Gene3D" id="1.10.1090.10">
    <property type="entry name" value="Cytochrome b-c1 complex subunit 7"/>
    <property type="match status" value="1"/>
</dbReference>
<keyword evidence="4 10" id="KW-0813">Transport</keyword>
<sequence>AIAAARWLESVQKWYYNAAGPNTLGWKTHSFLKEAVRKFPENLYNDRVFSIKRALGLSKRQQILPEEQWTKYEEDKFYFGPYLKEVSTERKERRMGKE</sequence>
<evidence type="ECO:0000256" key="2">
    <source>
        <dbReference type="ARBA" id="ARBA00008554"/>
    </source>
</evidence>
<reference evidence="11" key="2">
    <citation type="submission" date="2025-08" db="UniProtKB">
        <authorList>
            <consortium name="Ensembl"/>
        </authorList>
    </citation>
    <scope>IDENTIFICATION</scope>
</reference>
<evidence type="ECO:0000256" key="10">
    <source>
        <dbReference type="PIRNR" id="PIRNR000022"/>
    </source>
</evidence>
<comment type="subcellular location">
    <subcellularLocation>
        <location evidence="1">Mitochondrion inner membrane</location>
        <topology evidence="1">Peripheral membrane protein</topology>
        <orientation evidence="1">Matrix side</orientation>
    </subcellularLocation>
</comment>
<organism evidence="11 12">
    <name type="scientific">Myotis lucifugus</name>
    <name type="common">Little brown bat</name>
    <dbReference type="NCBI Taxonomy" id="59463"/>
    <lineage>
        <taxon>Eukaryota</taxon>
        <taxon>Metazoa</taxon>
        <taxon>Chordata</taxon>
        <taxon>Craniata</taxon>
        <taxon>Vertebrata</taxon>
        <taxon>Euteleostomi</taxon>
        <taxon>Mammalia</taxon>
        <taxon>Eutheria</taxon>
        <taxon>Laurasiatheria</taxon>
        <taxon>Chiroptera</taxon>
        <taxon>Yangochiroptera</taxon>
        <taxon>Vespertilionidae</taxon>
        <taxon>Myotis</taxon>
    </lineage>
</organism>
<evidence type="ECO:0000256" key="7">
    <source>
        <dbReference type="ARBA" id="ARBA00022982"/>
    </source>
</evidence>
<dbReference type="HOGENOM" id="CLU_115154_2_0_1"/>
<keyword evidence="7 10" id="KW-0249">Electron transport</keyword>
<keyword evidence="6 10" id="KW-0999">Mitochondrion inner membrane</keyword>
<dbReference type="PANTHER" id="PTHR12022">
    <property type="entry name" value="UBIQUINOL-CYTOCHROME C REDUCTASE COMPLEX 14 KD PROTEIN"/>
    <property type="match status" value="1"/>
</dbReference>
<dbReference type="InterPro" id="IPR036544">
    <property type="entry name" value="QCR7_sf"/>
</dbReference>
<keyword evidence="8 10" id="KW-0496">Mitochondrion</keyword>
<reference evidence="11 12" key="1">
    <citation type="journal article" date="2011" name="Nature">
        <title>A high-resolution map of human evolutionary constraint using 29 mammals.</title>
        <authorList>
            <person name="Lindblad-Toh K."/>
            <person name="Garber M."/>
            <person name="Zuk O."/>
            <person name="Lin M.F."/>
            <person name="Parker B.J."/>
            <person name="Washietl S."/>
            <person name="Kheradpour P."/>
            <person name="Ernst J."/>
            <person name="Jordan G."/>
            <person name="Mauceli E."/>
            <person name="Ward L.D."/>
            <person name="Lowe C.B."/>
            <person name="Holloway A.K."/>
            <person name="Clamp M."/>
            <person name="Gnerre S."/>
            <person name="Alfoldi J."/>
            <person name="Beal K."/>
            <person name="Chang J."/>
            <person name="Clawson H."/>
            <person name="Cuff J."/>
            <person name="Di Palma F."/>
            <person name="Fitzgerald S."/>
            <person name="Flicek P."/>
            <person name="Guttman M."/>
            <person name="Hubisz M.J."/>
            <person name="Jaffe D.B."/>
            <person name="Jungreis I."/>
            <person name="Kent W.J."/>
            <person name="Kostka D."/>
            <person name="Lara M."/>
            <person name="Martins A.L."/>
            <person name="Massingham T."/>
            <person name="Moltke I."/>
            <person name="Raney B.J."/>
            <person name="Rasmussen M.D."/>
            <person name="Robinson J."/>
            <person name="Stark A."/>
            <person name="Vilella A.J."/>
            <person name="Wen J."/>
            <person name="Xie X."/>
            <person name="Zody M.C."/>
            <person name="Baldwin J."/>
            <person name="Bloom T."/>
            <person name="Chin C.W."/>
            <person name="Heiman D."/>
            <person name="Nicol R."/>
            <person name="Nusbaum C."/>
            <person name="Young S."/>
            <person name="Wilkinson J."/>
            <person name="Worley K.C."/>
            <person name="Kovar C.L."/>
            <person name="Muzny D.M."/>
            <person name="Gibbs R.A."/>
            <person name="Cree A."/>
            <person name="Dihn H.H."/>
            <person name="Fowler G."/>
            <person name="Jhangiani S."/>
            <person name="Joshi V."/>
            <person name="Lee S."/>
            <person name="Lewis L.R."/>
            <person name="Nazareth L.V."/>
            <person name="Okwuonu G."/>
            <person name="Santibanez J."/>
            <person name="Warren W.C."/>
            <person name="Mardis E.R."/>
            <person name="Weinstock G.M."/>
            <person name="Wilson R.K."/>
            <person name="Delehaunty K."/>
            <person name="Dooling D."/>
            <person name="Fronik C."/>
            <person name="Fulton L."/>
            <person name="Fulton B."/>
            <person name="Graves T."/>
            <person name="Minx P."/>
            <person name="Sodergren E."/>
            <person name="Birney E."/>
            <person name="Margulies E.H."/>
            <person name="Herrero J."/>
            <person name="Green E.D."/>
            <person name="Haussler D."/>
            <person name="Siepel A."/>
            <person name="Goldman N."/>
            <person name="Pollard K.S."/>
            <person name="Pedersen J.S."/>
            <person name="Lander E.S."/>
            <person name="Kellis M."/>
        </authorList>
    </citation>
    <scope>NUCLEOTIDE SEQUENCE [LARGE SCALE GENOMIC DNA]</scope>
</reference>
<dbReference type="GO" id="GO:0005743">
    <property type="term" value="C:mitochondrial inner membrane"/>
    <property type="evidence" value="ECO:0007669"/>
    <property type="project" value="UniProtKB-SubCell"/>
</dbReference>
<keyword evidence="9 10" id="KW-0472">Membrane</keyword>
<keyword evidence="12" id="KW-1185">Reference proteome</keyword>
<dbReference type="GeneTree" id="ENSGT01010000222946"/>
<protein>
    <recommendedName>
        <fullName evidence="3 10">Cytochrome b-c1 complex subunit 7</fullName>
    </recommendedName>
</protein>
<dbReference type="GO" id="GO:0045275">
    <property type="term" value="C:respiratory chain complex III"/>
    <property type="evidence" value="ECO:0007669"/>
    <property type="project" value="InterPro"/>
</dbReference>
<dbReference type="EMBL" id="AAPE02000437">
    <property type="status" value="NOT_ANNOTATED_CDS"/>
    <property type="molecule type" value="Genomic_DNA"/>
</dbReference>
<dbReference type="PIRSF" id="PIRSF000022">
    <property type="entry name" value="Bc1_14K"/>
    <property type="match status" value="1"/>
</dbReference>
<proteinExistence type="inferred from homology"/>
<dbReference type="InParanoid" id="G1QFN0"/>
<evidence type="ECO:0000256" key="6">
    <source>
        <dbReference type="ARBA" id="ARBA00022792"/>
    </source>
</evidence>
<accession>G1QFN0</accession>
<dbReference type="Ensembl" id="ENSMLUT00000024313.1">
    <property type="protein sequence ID" value="ENSMLUP00000022513.1"/>
    <property type="gene ID" value="ENSMLUG00000027844.1"/>
</dbReference>
<dbReference type="GO" id="GO:0006122">
    <property type="term" value="P:mitochondrial electron transport, ubiquinol to cytochrome c"/>
    <property type="evidence" value="ECO:0007669"/>
    <property type="project" value="InterPro"/>
</dbReference>
<comment type="similarity">
    <text evidence="2 10">Belongs to the UQCRB/QCR7 family.</text>
</comment>
<evidence type="ECO:0000256" key="3">
    <source>
        <dbReference type="ARBA" id="ARBA00016323"/>
    </source>
</evidence>
<keyword evidence="5 10" id="KW-0679">Respiratory chain</keyword>
<dbReference type="AlphaFoldDB" id="G1QFN0"/>
<evidence type="ECO:0000256" key="9">
    <source>
        <dbReference type="ARBA" id="ARBA00023136"/>
    </source>
</evidence>
<dbReference type="OMA" id="RDDTICE"/>
<dbReference type="STRING" id="59463.ENSMLUP00000022513"/>
<dbReference type="SUPFAM" id="SSF81524">
    <property type="entry name" value="14 kDa protein of cytochrome bc1 complex (Ubiquinol-cytochrome c reductase)"/>
    <property type="match status" value="1"/>
</dbReference>
<evidence type="ECO:0000256" key="4">
    <source>
        <dbReference type="ARBA" id="ARBA00022448"/>
    </source>
</evidence>